<feature type="transmembrane region" description="Helical" evidence="6">
    <location>
        <begin position="99"/>
        <end position="119"/>
    </location>
</feature>
<accession>A0A831ZZ35</accession>
<feature type="transmembrane region" description="Helical" evidence="6">
    <location>
        <begin position="246"/>
        <end position="268"/>
    </location>
</feature>
<organism evidence="8">
    <name type="scientific">Desulfacinum infernum</name>
    <dbReference type="NCBI Taxonomy" id="35837"/>
    <lineage>
        <taxon>Bacteria</taxon>
        <taxon>Pseudomonadati</taxon>
        <taxon>Thermodesulfobacteriota</taxon>
        <taxon>Syntrophobacteria</taxon>
        <taxon>Syntrophobacterales</taxon>
        <taxon>Syntrophobacteraceae</taxon>
        <taxon>Desulfacinum</taxon>
    </lineage>
</organism>
<gene>
    <name evidence="8" type="primary">ccsB</name>
    <name evidence="8" type="ORF">ENS06_03045</name>
</gene>
<feature type="domain" description="Cytochrome c assembly protein" evidence="7">
    <location>
        <begin position="68"/>
        <end position="272"/>
    </location>
</feature>
<feature type="transmembrane region" description="Helical" evidence="6">
    <location>
        <begin position="6"/>
        <end position="27"/>
    </location>
</feature>
<keyword evidence="2 6" id="KW-0812">Transmembrane</keyword>
<evidence type="ECO:0000256" key="1">
    <source>
        <dbReference type="ARBA" id="ARBA00004141"/>
    </source>
</evidence>
<dbReference type="Pfam" id="PF01578">
    <property type="entry name" value="Cytochrom_C_asm"/>
    <property type="match status" value="1"/>
</dbReference>
<feature type="transmembrane region" description="Helical" evidence="6">
    <location>
        <begin position="185"/>
        <end position="205"/>
    </location>
</feature>
<evidence type="ECO:0000313" key="8">
    <source>
        <dbReference type="EMBL" id="HFK96285.1"/>
    </source>
</evidence>
<dbReference type="PANTHER" id="PTHR30071:SF1">
    <property type="entry name" value="CYTOCHROME B_B6 PROTEIN-RELATED"/>
    <property type="match status" value="1"/>
</dbReference>
<dbReference type="GO" id="GO:0017004">
    <property type="term" value="P:cytochrome complex assembly"/>
    <property type="evidence" value="ECO:0007669"/>
    <property type="project" value="UniProtKB-KW"/>
</dbReference>
<dbReference type="AlphaFoldDB" id="A0A831ZZ35"/>
<dbReference type="NCBIfam" id="TIGR03144">
    <property type="entry name" value="cytochr_II_ccsB"/>
    <property type="match status" value="1"/>
</dbReference>
<dbReference type="InterPro" id="IPR017562">
    <property type="entry name" value="Cyt_c_biogenesis_CcsA"/>
</dbReference>
<comment type="subcellular location">
    <subcellularLocation>
        <location evidence="1">Membrane</location>
        <topology evidence="1">Multi-pass membrane protein</topology>
    </subcellularLocation>
</comment>
<keyword evidence="3" id="KW-0201">Cytochrome c-type biogenesis</keyword>
<evidence type="ECO:0000256" key="3">
    <source>
        <dbReference type="ARBA" id="ARBA00022748"/>
    </source>
</evidence>
<dbReference type="EMBL" id="DSTK01000011">
    <property type="protein sequence ID" value="HFK96285.1"/>
    <property type="molecule type" value="Genomic_DNA"/>
</dbReference>
<keyword evidence="5 6" id="KW-0472">Membrane</keyword>
<evidence type="ECO:0000256" key="4">
    <source>
        <dbReference type="ARBA" id="ARBA00022989"/>
    </source>
</evidence>
<name>A0A831ZZ35_9BACT</name>
<dbReference type="InterPro" id="IPR045062">
    <property type="entry name" value="Cyt_c_biogenesis_CcsA/CcmC"/>
</dbReference>
<dbReference type="GO" id="GO:0005886">
    <property type="term" value="C:plasma membrane"/>
    <property type="evidence" value="ECO:0007669"/>
    <property type="project" value="TreeGrafter"/>
</dbReference>
<comment type="caution">
    <text evidence="8">The sequence shown here is derived from an EMBL/GenBank/DDBJ whole genome shotgun (WGS) entry which is preliminary data.</text>
</comment>
<evidence type="ECO:0000259" key="7">
    <source>
        <dbReference type="Pfam" id="PF01578"/>
    </source>
</evidence>
<proteinExistence type="predicted"/>
<feature type="transmembrane region" description="Helical" evidence="6">
    <location>
        <begin position="220"/>
        <end position="239"/>
    </location>
</feature>
<evidence type="ECO:0000256" key="5">
    <source>
        <dbReference type="ARBA" id="ARBA00023136"/>
    </source>
</evidence>
<keyword evidence="4 6" id="KW-1133">Transmembrane helix</keyword>
<evidence type="ECO:0000256" key="2">
    <source>
        <dbReference type="ARBA" id="ARBA00022692"/>
    </source>
</evidence>
<feature type="transmembrane region" description="Helical" evidence="6">
    <location>
        <begin position="131"/>
        <end position="156"/>
    </location>
</feature>
<reference evidence="8" key="1">
    <citation type="journal article" date="2020" name="mSystems">
        <title>Genome- and Community-Level Interaction Insights into Carbon Utilization and Element Cycling Functions of Hydrothermarchaeota in Hydrothermal Sediment.</title>
        <authorList>
            <person name="Zhou Z."/>
            <person name="Liu Y."/>
            <person name="Xu W."/>
            <person name="Pan J."/>
            <person name="Luo Z.H."/>
            <person name="Li M."/>
        </authorList>
    </citation>
    <scope>NUCLEOTIDE SEQUENCE [LARGE SCALE GENOMIC DNA]</scope>
    <source>
        <strain evidence="8">SpSt-456</strain>
    </source>
</reference>
<dbReference type="InterPro" id="IPR002541">
    <property type="entry name" value="Cyt_c_assembly"/>
</dbReference>
<dbReference type="GO" id="GO:0020037">
    <property type="term" value="F:heme binding"/>
    <property type="evidence" value="ECO:0007669"/>
    <property type="project" value="InterPro"/>
</dbReference>
<feature type="transmembrane region" description="Helical" evidence="6">
    <location>
        <begin position="64"/>
        <end position="87"/>
    </location>
</feature>
<evidence type="ECO:0000256" key="6">
    <source>
        <dbReference type="SAM" id="Phobius"/>
    </source>
</evidence>
<sequence length="278" mass="30603">MGQGMEHVLLILAACVYCIGSVGYFVFLVRNGENVHRAALGMLVAGAVFHGTAIVLRSTAAGHLAVTTLSEALSFFAWLMVVAYVLIQNRLRLRILGSFVAPLAAAFVFGSAILPSHMIPTSPLLKSAWVWLHVSTLFGANALFAVACAAGILYLYQERAIKKKRLGPLYGRLPSLERLDRVNHVCLLIGFPLMTVGLLAGFLYASTVWKSPWNWDPKEIFALITWLIYAVLLHERLAVGWRGRRAAWLAIFGFSAVLITFLGVNLFLKGHHTLFVIQ</sequence>
<protein>
    <submittedName>
        <fullName evidence="8">C-type cytochrome biogenesis protein CcsB</fullName>
    </submittedName>
</protein>
<feature type="transmembrane region" description="Helical" evidence="6">
    <location>
        <begin position="39"/>
        <end position="58"/>
    </location>
</feature>
<dbReference type="PANTHER" id="PTHR30071">
    <property type="entry name" value="HEME EXPORTER PROTEIN C"/>
    <property type="match status" value="1"/>
</dbReference>